<gene>
    <name evidence="1" type="ORF">AG1IA_06354</name>
</gene>
<keyword evidence="2" id="KW-1185">Reference proteome</keyword>
<evidence type="ECO:0000313" key="2">
    <source>
        <dbReference type="Proteomes" id="UP000011668"/>
    </source>
</evidence>
<dbReference type="AlphaFoldDB" id="L8WTA9"/>
<dbReference type="HOGENOM" id="CLU_1284049_0_0_1"/>
<comment type="caution">
    <text evidence="1">The sequence shown here is derived from an EMBL/GenBank/DDBJ whole genome shotgun (WGS) entry which is preliminary data.</text>
</comment>
<reference evidence="1 2" key="1">
    <citation type="journal article" date="2013" name="Nat. Commun.">
        <title>The evolution and pathogenic mechanisms of the rice sheath blight pathogen.</title>
        <authorList>
            <person name="Zheng A."/>
            <person name="Lin R."/>
            <person name="Xu L."/>
            <person name="Qin P."/>
            <person name="Tang C."/>
            <person name="Ai P."/>
            <person name="Zhang D."/>
            <person name="Liu Y."/>
            <person name="Sun Z."/>
            <person name="Feng H."/>
            <person name="Wang Y."/>
            <person name="Chen Y."/>
            <person name="Liang X."/>
            <person name="Fu R."/>
            <person name="Li Q."/>
            <person name="Zhang J."/>
            <person name="Yu X."/>
            <person name="Xie Z."/>
            <person name="Ding L."/>
            <person name="Guan P."/>
            <person name="Tang J."/>
            <person name="Liang Y."/>
            <person name="Wang S."/>
            <person name="Deng Q."/>
            <person name="Li S."/>
            <person name="Zhu J."/>
            <person name="Wang L."/>
            <person name="Liu H."/>
            <person name="Li P."/>
        </authorList>
    </citation>
    <scope>NUCLEOTIDE SEQUENCE [LARGE SCALE GENOMIC DNA]</scope>
    <source>
        <strain evidence="2">AG-1 IA</strain>
    </source>
</reference>
<accession>L8WTA9</accession>
<protein>
    <submittedName>
        <fullName evidence="1">Uncharacterized protein</fullName>
    </submittedName>
</protein>
<dbReference type="EMBL" id="AFRT01001683">
    <property type="protein sequence ID" value="ELU39614.1"/>
    <property type="molecule type" value="Genomic_DNA"/>
</dbReference>
<name>L8WTA9_THACA</name>
<dbReference type="Proteomes" id="UP000011668">
    <property type="component" value="Unassembled WGS sequence"/>
</dbReference>
<evidence type="ECO:0000313" key="1">
    <source>
        <dbReference type="EMBL" id="ELU39614.1"/>
    </source>
</evidence>
<sequence>MGLRRNNIGLRAETDLERMRYRVALVSHWRRDEEGACVNSKGLEEVTGGGRGCEARGPVGLAGHVCTTAAQKPTAQKPMGLGGCGCSEPSNMAYCFAIGRTCGPGQKETTIACASRREKTPPMFRKFEDSGAENLGRVLTRFPRVVIAYAYSPDPNIAHRSLAIGQAKITRKLFSVPMILRIPRARSKACSTIWSGVSGERYASMRRVPSLTSER</sequence>
<proteinExistence type="predicted"/>
<organism evidence="1 2">
    <name type="scientific">Thanatephorus cucumeris (strain AG1-IA)</name>
    <name type="common">Rice sheath blight fungus</name>
    <name type="synonym">Rhizoctonia solani</name>
    <dbReference type="NCBI Taxonomy" id="983506"/>
    <lineage>
        <taxon>Eukaryota</taxon>
        <taxon>Fungi</taxon>
        <taxon>Dikarya</taxon>
        <taxon>Basidiomycota</taxon>
        <taxon>Agaricomycotina</taxon>
        <taxon>Agaricomycetes</taxon>
        <taxon>Cantharellales</taxon>
        <taxon>Ceratobasidiaceae</taxon>
        <taxon>Rhizoctonia</taxon>
        <taxon>Rhizoctonia solani AG-1</taxon>
    </lineage>
</organism>